<organism evidence="1 2">
    <name type="scientific">Dactylellina haptotyla (strain CBS 200.50)</name>
    <name type="common">Nematode-trapping fungus</name>
    <name type="synonym">Monacrosporium haptotylum</name>
    <dbReference type="NCBI Taxonomy" id="1284197"/>
    <lineage>
        <taxon>Eukaryota</taxon>
        <taxon>Fungi</taxon>
        <taxon>Dikarya</taxon>
        <taxon>Ascomycota</taxon>
        <taxon>Pezizomycotina</taxon>
        <taxon>Orbiliomycetes</taxon>
        <taxon>Orbiliales</taxon>
        <taxon>Orbiliaceae</taxon>
        <taxon>Dactylellina</taxon>
    </lineage>
</organism>
<comment type="caution">
    <text evidence="1">The sequence shown here is derived from an EMBL/GenBank/DDBJ whole genome shotgun (WGS) entry which is preliminary data.</text>
</comment>
<dbReference type="OMA" id="NGIMAFC"/>
<accession>S8CD84</accession>
<dbReference type="HOGENOM" id="CLU_677791_0_0_1"/>
<proteinExistence type="predicted"/>
<sequence length="418" mass="47373">MSENQLRLDNHLLVCVEVDVRDEDLSEYLYLKANFCGRVVIAHEEDLGKLDMSPQTRQGIVYVCGDIGLLYTKRKNVLGNIKVIKEFSANVEGREGLDVVTLGEVPINVHGAGVYYRNPLGSESNEKNYFDLLQTKHKFQALTESNKPGTAFRKGVYLSEVETDGDASQFHLLRCSTNLDGPTLGFADEDHEIVARVNELARRNFEQKTTLNHVLAQVYENTITVDDLNKVKEHKAKIKSHSDKTKDMPANGLIVFCTFYASDISFYKAPPGDRFNRYYKEASVLTQLRFKLKPEVHDLPLTKDFRVTLYPNSILLISLATNRLYTHEIVPPTLPVGKFPTRLGYVVRCSKTKAVHRGGATFIQREGKEDLKLEKATPGGIGELKRLYQQENMTAEKIEYKEFLFSLNEGDYTRPLAV</sequence>
<gene>
    <name evidence="1" type="ORF">H072_346</name>
</gene>
<dbReference type="AlphaFoldDB" id="S8CD84"/>
<dbReference type="eggNOG" id="ENOG502S5XX">
    <property type="taxonomic scope" value="Eukaryota"/>
</dbReference>
<name>S8CD84_DACHA</name>
<reference evidence="1 2" key="1">
    <citation type="journal article" date="2013" name="PLoS Genet.">
        <title>Genomic mechanisms accounting for the adaptation to parasitism in nematode-trapping fungi.</title>
        <authorList>
            <person name="Meerupati T."/>
            <person name="Andersson K.M."/>
            <person name="Friman E."/>
            <person name="Kumar D."/>
            <person name="Tunlid A."/>
            <person name="Ahren D."/>
        </authorList>
    </citation>
    <scope>NUCLEOTIDE SEQUENCE [LARGE SCALE GENOMIC DNA]</scope>
    <source>
        <strain evidence="1 2">CBS 200.50</strain>
    </source>
</reference>
<keyword evidence="2" id="KW-1185">Reference proteome</keyword>
<evidence type="ECO:0000313" key="1">
    <source>
        <dbReference type="EMBL" id="EPS45652.1"/>
    </source>
</evidence>
<dbReference type="Gene3D" id="2.60.120.590">
    <property type="entry name" value="Alpha-ketoglutarate-dependent dioxygenase AlkB-like"/>
    <property type="match status" value="1"/>
</dbReference>
<evidence type="ECO:0000313" key="2">
    <source>
        <dbReference type="Proteomes" id="UP000015100"/>
    </source>
</evidence>
<dbReference type="InterPro" id="IPR037151">
    <property type="entry name" value="AlkB-like_sf"/>
</dbReference>
<dbReference type="OrthoDB" id="5323033at2759"/>
<dbReference type="EMBL" id="AQGS01000009">
    <property type="protein sequence ID" value="EPS45652.1"/>
    <property type="molecule type" value="Genomic_DNA"/>
</dbReference>
<dbReference type="Proteomes" id="UP000015100">
    <property type="component" value="Unassembled WGS sequence"/>
</dbReference>
<reference evidence="2" key="2">
    <citation type="submission" date="2013-04" db="EMBL/GenBank/DDBJ databases">
        <title>Genomic mechanisms accounting for the adaptation to parasitism in nematode-trapping fungi.</title>
        <authorList>
            <person name="Ahren D.G."/>
        </authorList>
    </citation>
    <scope>NUCLEOTIDE SEQUENCE [LARGE SCALE GENOMIC DNA]</scope>
    <source>
        <strain evidence="2">CBS 200.50</strain>
    </source>
</reference>
<protein>
    <submittedName>
        <fullName evidence="1">Uncharacterized protein</fullName>
    </submittedName>
</protein>